<proteinExistence type="inferred from homology"/>
<evidence type="ECO:0000256" key="7">
    <source>
        <dbReference type="PIRNR" id="PIRNR002744"/>
    </source>
</evidence>
<feature type="transmembrane region" description="Helical" evidence="8">
    <location>
        <begin position="412"/>
        <end position="432"/>
    </location>
</feature>
<evidence type="ECO:0000256" key="6">
    <source>
        <dbReference type="ARBA" id="ARBA00023136"/>
    </source>
</evidence>
<keyword evidence="3 7" id="KW-0813">Transport</keyword>
<feature type="transmembrane region" description="Helical" evidence="8">
    <location>
        <begin position="341"/>
        <end position="360"/>
    </location>
</feature>
<sequence length="493" mass="51799">MSTPEMAADATRSVSQSGIETAGIEIISDEERTAKPHNLFLPWFASNISVFGMSYGAWVLGFGISFAQAVIVTIIGVVVSFIICGVIALGGKRGSVPTMVMSRSAFGVNGAKIPGIFSWLTSIGWETSLAITAVLATSTVFVRLGWSSEDGNAVKIVAAVVVAALIVLGAVAGYHIIMKMQAVLTWLTGITTIIYIILVVPHIDWSALGAIESGSLAATIGAATMVMTGMGLGWVNIAADWARYQSRDADGKSIVFWNTFGGSLGPVVLITFGLMLAGSDADLSDAIGGDPVGALATLLPTWFLIPFLLTAILSLLSGAINGIYSSGLTLLTLGIAVPRPLASLIDGIILTAGTIFVVFFSPDFIGPFQSFLITLGVPLAAWAGIMMADITLRKADYDEKALFDASGIYGSINWVSIVIMAVSCVIGWGFVINSFAEAAAWNNWQGYLLWMLGGKEGPWAYGNIGVILALIIGYVVYLLASMKKIAAQENRSA</sequence>
<reference evidence="9 10" key="1">
    <citation type="submission" date="2012-07" db="EMBL/GenBank/DDBJ databases">
        <title>The Genome Sequence of Actinomyces turicensis ACS-279-V-COL4.</title>
        <authorList>
            <consortium name="The Broad Institute Genome Sequencing Platform"/>
            <person name="Earl A."/>
            <person name="Ward D."/>
            <person name="Feldgarden M."/>
            <person name="Gevers D."/>
            <person name="Saerens B."/>
            <person name="Vaneechoutte M."/>
            <person name="Walker B."/>
            <person name="Young S.K."/>
            <person name="Zeng Q."/>
            <person name="Gargeya S."/>
            <person name="Fitzgerald M."/>
            <person name="Haas B."/>
            <person name="Abouelleil A."/>
            <person name="Alvarado L."/>
            <person name="Arachchi H.M."/>
            <person name="Berlin A."/>
            <person name="Chapman S.B."/>
            <person name="Goldberg J."/>
            <person name="Griggs A."/>
            <person name="Gujja S."/>
            <person name="Hansen M."/>
            <person name="Howarth C."/>
            <person name="Imamovic A."/>
            <person name="Larimer J."/>
            <person name="McCowen C."/>
            <person name="Montmayeur A."/>
            <person name="Murphy C."/>
            <person name="Neiman D."/>
            <person name="Pearson M."/>
            <person name="Priest M."/>
            <person name="Roberts A."/>
            <person name="Saif S."/>
            <person name="Shea T."/>
            <person name="Sisk P."/>
            <person name="Sykes S."/>
            <person name="Wortman J."/>
            <person name="Nusbaum C."/>
            <person name="Birren B."/>
        </authorList>
    </citation>
    <scope>NUCLEOTIDE SEQUENCE [LARGE SCALE GENOMIC DNA]</scope>
    <source>
        <strain evidence="9 10">ACS-279-V-Col4</strain>
    </source>
</reference>
<keyword evidence="6 7" id="KW-0472">Membrane</keyword>
<feature type="transmembrane region" description="Helical" evidence="8">
    <location>
        <begin position="184"/>
        <end position="203"/>
    </location>
</feature>
<dbReference type="Proteomes" id="UP000003994">
    <property type="component" value="Unassembled WGS sequence"/>
</dbReference>
<evidence type="ECO:0000256" key="1">
    <source>
        <dbReference type="ARBA" id="ARBA00004141"/>
    </source>
</evidence>
<accession>K0Z4S2</accession>
<dbReference type="InterPro" id="IPR026030">
    <property type="entry name" value="Pur-cyt_permease_Fcy2/21/22"/>
</dbReference>
<evidence type="ECO:0000256" key="4">
    <source>
        <dbReference type="ARBA" id="ARBA00022692"/>
    </source>
</evidence>
<name>K0Z4S2_9ACTO</name>
<dbReference type="Gene3D" id="1.10.4160.10">
    <property type="entry name" value="Hydantoin permease"/>
    <property type="match status" value="1"/>
</dbReference>
<dbReference type="STRING" id="883077.HMPREF9241_00648"/>
<dbReference type="PIRSF" id="PIRSF002744">
    <property type="entry name" value="Pur-cyt_permease"/>
    <property type="match status" value="1"/>
</dbReference>
<feature type="transmembrane region" description="Helical" evidence="8">
    <location>
        <begin position="156"/>
        <end position="177"/>
    </location>
</feature>
<keyword evidence="10" id="KW-1185">Reference proteome</keyword>
<keyword evidence="5 8" id="KW-1133">Transmembrane helix</keyword>
<dbReference type="EMBL" id="AGWQ01000004">
    <property type="protein sequence ID" value="EJZ87059.1"/>
    <property type="molecule type" value="Genomic_DNA"/>
</dbReference>
<dbReference type="RefSeq" id="WP_006680853.1">
    <property type="nucleotide sequence ID" value="NZ_JH815208.1"/>
</dbReference>
<dbReference type="eggNOG" id="COG1457">
    <property type="taxonomic scope" value="Bacteria"/>
</dbReference>
<protein>
    <recommendedName>
        <fullName evidence="11">NCS1 nucleoside transporter</fullName>
    </recommendedName>
</protein>
<keyword evidence="4 8" id="KW-0812">Transmembrane</keyword>
<feature type="transmembrane region" description="Helical" evidence="8">
    <location>
        <begin position="459"/>
        <end position="480"/>
    </location>
</feature>
<comment type="caution">
    <text evidence="9">The sequence shown here is derived from an EMBL/GenBank/DDBJ whole genome shotgun (WGS) entry which is preliminary data.</text>
</comment>
<evidence type="ECO:0008006" key="11">
    <source>
        <dbReference type="Google" id="ProtNLM"/>
    </source>
</evidence>
<feature type="transmembrane region" description="Helical" evidence="8">
    <location>
        <begin position="66"/>
        <end position="90"/>
    </location>
</feature>
<evidence type="ECO:0000256" key="2">
    <source>
        <dbReference type="ARBA" id="ARBA00008974"/>
    </source>
</evidence>
<gene>
    <name evidence="9" type="ORF">HMPREF9241_00648</name>
</gene>
<dbReference type="PANTHER" id="PTHR31806">
    <property type="entry name" value="PURINE-CYTOSINE PERMEASE FCY2-RELATED"/>
    <property type="match status" value="1"/>
</dbReference>
<feature type="transmembrane region" description="Helical" evidence="8">
    <location>
        <begin position="40"/>
        <end position="60"/>
    </location>
</feature>
<feature type="transmembrane region" description="Helical" evidence="8">
    <location>
        <begin position="372"/>
        <end position="392"/>
    </location>
</feature>
<organism evidence="9 10">
    <name type="scientific">Schaalia turicensis ACS-279-V-Col4</name>
    <dbReference type="NCBI Taxonomy" id="883077"/>
    <lineage>
        <taxon>Bacteria</taxon>
        <taxon>Bacillati</taxon>
        <taxon>Actinomycetota</taxon>
        <taxon>Actinomycetes</taxon>
        <taxon>Actinomycetales</taxon>
        <taxon>Actinomycetaceae</taxon>
        <taxon>Schaalia</taxon>
    </lineage>
</organism>
<feature type="transmembrane region" description="Helical" evidence="8">
    <location>
        <begin position="215"/>
        <end position="235"/>
    </location>
</feature>
<feature type="transmembrane region" description="Helical" evidence="8">
    <location>
        <begin position="111"/>
        <end position="136"/>
    </location>
</feature>
<dbReference type="GO" id="GO:0022857">
    <property type="term" value="F:transmembrane transporter activity"/>
    <property type="evidence" value="ECO:0007669"/>
    <property type="project" value="InterPro"/>
</dbReference>
<dbReference type="InterPro" id="IPR001248">
    <property type="entry name" value="Pur-cyt_permease"/>
</dbReference>
<dbReference type="Pfam" id="PF02133">
    <property type="entry name" value="Transp_cyt_pur"/>
    <property type="match status" value="1"/>
</dbReference>
<dbReference type="GO" id="GO:0005886">
    <property type="term" value="C:plasma membrane"/>
    <property type="evidence" value="ECO:0007669"/>
    <property type="project" value="TreeGrafter"/>
</dbReference>
<dbReference type="PATRIC" id="fig|883077.3.peg.648"/>
<evidence type="ECO:0000313" key="9">
    <source>
        <dbReference type="EMBL" id="EJZ87059.1"/>
    </source>
</evidence>
<feature type="transmembrane region" description="Helical" evidence="8">
    <location>
        <begin position="298"/>
        <end position="320"/>
    </location>
</feature>
<dbReference type="HOGENOM" id="CLU_026016_3_2_11"/>
<evidence type="ECO:0000256" key="5">
    <source>
        <dbReference type="ARBA" id="ARBA00022989"/>
    </source>
</evidence>
<evidence type="ECO:0000256" key="8">
    <source>
        <dbReference type="SAM" id="Phobius"/>
    </source>
</evidence>
<evidence type="ECO:0000256" key="3">
    <source>
        <dbReference type="ARBA" id="ARBA00022448"/>
    </source>
</evidence>
<dbReference type="AlphaFoldDB" id="K0Z4S2"/>
<dbReference type="PANTHER" id="PTHR31806:SF1">
    <property type="entry name" value="PURINE-CYTOSINE PERMEASE FCY2-RELATED"/>
    <property type="match status" value="1"/>
</dbReference>
<comment type="similarity">
    <text evidence="2 7">Belongs to the purine-cytosine permease (2.A.39) family.</text>
</comment>
<comment type="subcellular location">
    <subcellularLocation>
        <location evidence="1">Membrane</location>
        <topology evidence="1">Multi-pass membrane protein</topology>
    </subcellularLocation>
</comment>
<feature type="transmembrane region" description="Helical" evidence="8">
    <location>
        <begin position="255"/>
        <end position="278"/>
    </location>
</feature>
<evidence type="ECO:0000313" key="10">
    <source>
        <dbReference type="Proteomes" id="UP000003994"/>
    </source>
</evidence>